<evidence type="ECO:0000313" key="3">
    <source>
        <dbReference type="EMBL" id="EGV19791.1"/>
    </source>
</evidence>
<dbReference type="STRING" id="768671.ThimaDRAFT_1237"/>
<dbReference type="Pfam" id="PF10095">
    <property type="entry name" value="DUF2333"/>
    <property type="match status" value="1"/>
</dbReference>
<evidence type="ECO:0000313" key="4">
    <source>
        <dbReference type="Proteomes" id="UP000005459"/>
    </source>
</evidence>
<feature type="region of interest" description="Disordered" evidence="1">
    <location>
        <begin position="1"/>
        <end position="24"/>
    </location>
</feature>
<keyword evidence="2" id="KW-1133">Transmembrane helix</keyword>
<keyword evidence="2" id="KW-0472">Membrane</keyword>
<organism evidence="3 4">
    <name type="scientific">Thiocapsa marina 5811</name>
    <dbReference type="NCBI Taxonomy" id="768671"/>
    <lineage>
        <taxon>Bacteria</taxon>
        <taxon>Pseudomonadati</taxon>
        <taxon>Pseudomonadota</taxon>
        <taxon>Gammaproteobacteria</taxon>
        <taxon>Chromatiales</taxon>
        <taxon>Chromatiaceae</taxon>
        <taxon>Thiocapsa</taxon>
    </lineage>
</organism>
<dbReference type="RefSeq" id="WP_007192114.1">
    <property type="nucleotide sequence ID" value="NZ_AFWV01000003.1"/>
</dbReference>
<keyword evidence="2" id="KW-0812">Transmembrane</keyword>
<gene>
    <name evidence="3" type="ORF">ThimaDRAFT_1237</name>
</gene>
<accession>F9U811</accession>
<dbReference type="PIRSF" id="PIRSF029693">
    <property type="entry name" value="UCP029693"/>
    <property type="match status" value="1"/>
</dbReference>
<dbReference type="eggNOG" id="COG5345">
    <property type="taxonomic scope" value="Bacteria"/>
</dbReference>
<dbReference type="InterPro" id="IPR016936">
    <property type="entry name" value="UCP029693"/>
</dbReference>
<dbReference type="Proteomes" id="UP000005459">
    <property type="component" value="Unassembled WGS sequence"/>
</dbReference>
<evidence type="ECO:0000256" key="1">
    <source>
        <dbReference type="SAM" id="MobiDB-lite"/>
    </source>
</evidence>
<proteinExistence type="predicted"/>
<dbReference type="AlphaFoldDB" id="F9U811"/>
<dbReference type="OrthoDB" id="5821246at2"/>
<protein>
    <submittedName>
        <fullName evidence="3">Uncharacterized conserved protein UCP029693</fullName>
    </submittedName>
</protein>
<feature type="transmembrane region" description="Helical" evidence="2">
    <location>
        <begin position="34"/>
        <end position="53"/>
    </location>
</feature>
<reference evidence="3 4" key="1">
    <citation type="submission" date="2011-06" db="EMBL/GenBank/DDBJ databases">
        <title>The draft genome of Thiocapsa marina 5811.</title>
        <authorList>
            <consortium name="US DOE Joint Genome Institute (JGI-PGF)"/>
            <person name="Lucas S."/>
            <person name="Han J."/>
            <person name="Cheng J.-F."/>
            <person name="Goodwin L."/>
            <person name="Pitluck S."/>
            <person name="Peters L."/>
            <person name="Land M.L."/>
            <person name="Hauser L."/>
            <person name="Vogl K."/>
            <person name="Liu Z."/>
            <person name="Imhoff J."/>
            <person name="Thiel V."/>
            <person name="Frigaard N.-U."/>
            <person name="Bryant D."/>
            <person name="Woyke T.J."/>
        </authorList>
    </citation>
    <scope>NUCLEOTIDE SEQUENCE [LARGE SCALE GENOMIC DNA]</scope>
    <source>
        <strain evidence="3 4">5811</strain>
    </source>
</reference>
<keyword evidence="4" id="KW-1185">Reference proteome</keyword>
<evidence type="ECO:0000256" key="2">
    <source>
        <dbReference type="SAM" id="Phobius"/>
    </source>
</evidence>
<dbReference type="EMBL" id="AFWV01000003">
    <property type="protein sequence ID" value="EGV19791.1"/>
    <property type="molecule type" value="Genomic_DNA"/>
</dbReference>
<name>F9U811_9GAMM</name>
<sequence length="354" mass="38311">MNHPRSTPRHEPGTPLPSTASGPVRRRFPWRTTLGVVGLAGLVMVSLGVYWSIHPTPLDGAAVAAAELGERAGDGTPGTRSVEVAVGIGESLLRKPGGFLYNDRLPPGVFLDNTQSWECGNLMALRDFVRALRNDFSRSQSQSFENADVKEADLRFAIDPKSWMLPSAETEYELGIEALERFLADLSGGDQPRAQFFARADNLAAYLAVVEKRLGHFGVRLSSSVPDSDLAAAIGIPRAGDEGALLDEEPVPIQTPWHQVDNVYYCARGYSWALYHLMQAIASDFEGVLAAKRAEVSLQQIIRDLKGATKPMGSPIVLNGDGYGILANHSLVLASYIAKANAALMDLRTLMQQG</sequence>